<dbReference type="InterPro" id="IPR008248">
    <property type="entry name" value="CheB-like"/>
</dbReference>
<dbReference type="InterPro" id="IPR011006">
    <property type="entry name" value="CheY-like_superfamily"/>
</dbReference>
<keyword evidence="2 4" id="KW-0378">Hydrolase</keyword>
<dbReference type="EC" id="3.1.1.61" evidence="4"/>
<dbReference type="Proteomes" id="UP001521137">
    <property type="component" value="Unassembled WGS sequence"/>
</dbReference>
<dbReference type="RefSeq" id="WP_235314298.1">
    <property type="nucleotide sequence ID" value="NZ_JAKGAS010000015.1"/>
</dbReference>
<feature type="active site" evidence="4 5">
    <location>
        <position position="216"/>
    </location>
</feature>
<evidence type="ECO:0000256" key="6">
    <source>
        <dbReference type="PROSITE-ProRule" id="PRU00169"/>
    </source>
</evidence>
<dbReference type="EMBL" id="JAKGAS010000015">
    <property type="protein sequence ID" value="MCF2950197.1"/>
    <property type="molecule type" value="Genomic_DNA"/>
</dbReference>
<gene>
    <name evidence="4" type="primary">cheB</name>
    <name evidence="9" type="ORF">L0668_18960</name>
</gene>
<dbReference type="PANTHER" id="PTHR42872">
    <property type="entry name" value="PROTEIN-GLUTAMATE METHYLESTERASE/PROTEIN-GLUTAMINE GLUTAMINASE"/>
    <property type="match status" value="1"/>
</dbReference>
<evidence type="ECO:0000313" key="9">
    <source>
        <dbReference type="EMBL" id="MCF2950197.1"/>
    </source>
</evidence>
<dbReference type="Gene3D" id="3.40.50.180">
    <property type="entry name" value="Methylesterase CheB, C-terminal domain"/>
    <property type="match status" value="1"/>
</dbReference>
<dbReference type="Gene3D" id="3.40.50.2300">
    <property type="match status" value="1"/>
</dbReference>
<sequence>MAYRILVVDDSTFFRRRIKQILELDAELEVVGEAKNGVEAIASAATLKPDVITMDVEMPVMDGITAVKKVMAQSPVPIIMFSSITQEGAQATLDALDAGALDFIPKNFEDIALNRAEAVSLLQNRVKSLAKNNKTSAKSNIASGSVKTRGQIRTRLPTDILGSKYSGSLSKPLPIGSIKNYACLAIGASTGGPVALQQILTELPKAFPVPVIIVQHMPGTFTEAFAKRLDEHCQVKVREAQNGDLLQKGVCYLAPGGKHMTVSGSNKAPKITISDPSAYPTAAYKPSVDITFDSLAKVYAGDVLAVILTGMGADGKEGCRTLKNKGATIWAQNKESCVVYGMPQAVAKANIAEESFDIAAMATNIKKKLAH</sequence>
<comment type="catalytic activity">
    <reaction evidence="3 4">
        <text>[protein]-L-glutamate 5-O-methyl ester + H2O = L-glutamyl-[protein] + methanol + H(+)</text>
        <dbReference type="Rhea" id="RHEA:23236"/>
        <dbReference type="Rhea" id="RHEA-COMP:10208"/>
        <dbReference type="Rhea" id="RHEA-COMP:10311"/>
        <dbReference type="ChEBI" id="CHEBI:15377"/>
        <dbReference type="ChEBI" id="CHEBI:15378"/>
        <dbReference type="ChEBI" id="CHEBI:17790"/>
        <dbReference type="ChEBI" id="CHEBI:29973"/>
        <dbReference type="ChEBI" id="CHEBI:82795"/>
        <dbReference type="EC" id="3.1.1.61"/>
    </reaction>
</comment>
<comment type="similarity">
    <text evidence="4">Belongs to the CheB family.</text>
</comment>
<dbReference type="NCBIfam" id="NF001965">
    <property type="entry name" value="PRK00742.1"/>
    <property type="match status" value="1"/>
</dbReference>
<dbReference type="SMART" id="SM00448">
    <property type="entry name" value="REC"/>
    <property type="match status" value="1"/>
</dbReference>
<keyword evidence="10" id="KW-1185">Reference proteome</keyword>
<dbReference type="PIRSF" id="PIRSF000876">
    <property type="entry name" value="RR_chemtxs_CheB"/>
    <property type="match status" value="1"/>
</dbReference>
<dbReference type="Pfam" id="PF00072">
    <property type="entry name" value="Response_reg"/>
    <property type="match status" value="1"/>
</dbReference>
<evidence type="ECO:0000256" key="1">
    <source>
        <dbReference type="ARBA" id="ARBA00022500"/>
    </source>
</evidence>
<evidence type="ECO:0000256" key="3">
    <source>
        <dbReference type="ARBA" id="ARBA00048267"/>
    </source>
</evidence>
<evidence type="ECO:0000259" key="8">
    <source>
        <dbReference type="PROSITE" id="PS50122"/>
    </source>
</evidence>
<dbReference type="PROSITE" id="PS50122">
    <property type="entry name" value="CHEB"/>
    <property type="match status" value="1"/>
</dbReference>
<proteinExistence type="inferred from homology"/>
<comment type="subcellular location">
    <subcellularLocation>
        <location evidence="4">Cytoplasm</location>
    </subcellularLocation>
</comment>
<dbReference type="SUPFAM" id="SSF52172">
    <property type="entry name" value="CheY-like"/>
    <property type="match status" value="1"/>
</dbReference>
<dbReference type="PROSITE" id="PS50110">
    <property type="entry name" value="RESPONSE_REGULATORY"/>
    <property type="match status" value="1"/>
</dbReference>
<comment type="function">
    <text evidence="4">Involved in chemotaxis. Part of a chemotaxis signal transduction system that modulates chemotaxis in response to various stimuli. Catalyzes the demethylation of specific methylglutamate residues introduced into the chemoreceptors (methyl-accepting chemotaxis proteins or MCP) by CheR. Also mediates the irreversible deamidation of specific glutamine residues to glutamic acid.</text>
</comment>
<feature type="modified residue" description="4-aspartylphosphate" evidence="4 6">
    <location>
        <position position="55"/>
    </location>
</feature>
<evidence type="ECO:0000256" key="2">
    <source>
        <dbReference type="ARBA" id="ARBA00022801"/>
    </source>
</evidence>
<reference evidence="9 10" key="1">
    <citation type="submission" date="2022-01" db="EMBL/GenBank/DDBJ databases">
        <title>Paraglaciecola sp. G1-23.</title>
        <authorList>
            <person name="Jin M.S."/>
            <person name="Han D.M."/>
            <person name="Kim H.M."/>
            <person name="Jeon C.O."/>
        </authorList>
    </citation>
    <scope>NUCLEOTIDE SEQUENCE [LARGE SCALE GENOMIC DNA]</scope>
    <source>
        <strain evidence="9 10">G1-23</strain>
    </source>
</reference>
<evidence type="ECO:0000256" key="4">
    <source>
        <dbReference type="HAMAP-Rule" id="MF_00099"/>
    </source>
</evidence>
<feature type="active site" evidence="4 5">
    <location>
        <position position="314"/>
    </location>
</feature>
<dbReference type="CDD" id="cd16432">
    <property type="entry name" value="CheB_Rec"/>
    <property type="match status" value="1"/>
</dbReference>
<dbReference type="PANTHER" id="PTHR42872:SF3">
    <property type="entry name" value="PROTEIN-GLUTAMATE METHYLESTERASE_PROTEIN-GLUTAMINE GLUTAMINASE 1"/>
    <property type="match status" value="1"/>
</dbReference>
<dbReference type="Pfam" id="PF01339">
    <property type="entry name" value="CheB_methylest"/>
    <property type="match status" value="1"/>
</dbReference>
<dbReference type="CDD" id="cd17541">
    <property type="entry name" value="REC_CheB-like"/>
    <property type="match status" value="1"/>
</dbReference>
<comment type="domain">
    <text evidence="4">Contains a C-terminal catalytic domain, and an N-terminal region which modulates catalytic activity.</text>
</comment>
<feature type="domain" description="Response regulatory" evidence="7">
    <location>
        <begin position="4"/>
        <end position="121"/>
    </location>
</feature>
<protein>
    <recommendedName>
        <fullName evidence="4">Protein-glutamate methylesterase/protein-glutamine glutaminase</fullName>
        <ecNumber evidence="4">3.1.1.61</ecNumber>
        <ecNumber evidence="4">3.5.1.44</ecNumber>
    </recommendedName>
</protein>
<keyword evidence="4" id="KW-0963">Cytoplasm</keyword>
<comment type="catalytic activity">
    <reaction evidence="4">
        <text>L-glutaminyl-[protein] + H2O = L-glutamyl-[protein] + NH4(+)</text>
        <dbReference type="Rhea" id="RHEA:16441"/>
        <dbReference type="Rhea" id="RHEA-COMP:10207"/>
        <dbReference type="Rhea" id="RHEA-COMP:10208"/>
        <dbReference type="ChEBI" id="CHEBI:15377"/>
        <dbReference type="ChEBI" id="CHEBI:28938"/>
        <dbReference type="ChEBI" id="CHEBI:29973"/>
        <dbReference type="ChEBI" id="CHEBI:30011"/>
        <dbReference type="EC" id="3.5.1.44"/>
    </reaction>
</comment>
<dbReference type="InterPro" id="IPR000673">
    <property type="entry name" value="Sig_transdc_resp-reg_Me-estase"/>
</dbReference>
<evidence type="ECO:0000256" key="5">
    <source>
        <dbReference type="PROSITE-ProRule" id="PRU00050"/>
    </source>
</evidence>
<dbReference type="EC" id="3.5.1.44" evidence="4"/>
<comment type="caution">
    <text evidence="9">The sequence shown here is derived from an EMBL/GenBank/DDBJ whole genome shotgun (WGS) entry which is preliminary data.</text>
</comment>
<name>A0ABS9DDV3_9ALTE</name>
<dbReference type="SUPFAM" id="SSF52738">
    <property type="entry name" value="Methylesterase CheB, C-terminal domain"/>
    <property type="match status" value="1"/>
</dbReference>
<dbReference type="HAMAP" id="MF_00099">
    <property type="entry name" value="CheB_chemtxs"/>
    <property type="match status" value="1"/>
</dbReference>
<comment type="PTM">
    <text evidence="4">Phosphorylated by CheA. Phosphorylation of the N-terminal regulatory domain activates the methylesterase activity.</text>
</comment>
<dbReference type="InterPro" id="IPR001789">
    <property type="entry name" value="Sig_transdc_resp-reg_receiver"/>
</dbReference>
<feature type="domain" description="CheB-type methylesterase" evidence="8">
    <location>
        <begin position="172"/>
        <end position="371"/>
    </location>
</feature>
<organism evidence="9 10">
    <name type="scientific">Paraglaciecola algarum</name>
    <dbReference type="NCBI Taxonomy" id="3050085"/>
    <lineage>
        <taxon>Bacteria</taxon>
        <taxon>Pseudomonadati</taxon>
        <taxon>Pseudomonadota</taxon>
        <taxon>Gammaproteobacteria</taxon>
        <taxon>Alteromonadales</taxon>
        <taxon>Alteromonadaceae</taxon>
        <taxon>Paraglaciecola</taxon>
    </lineage>
</organism>
<evidence type="ECO:0000259" key="7">
    <source>
        <dbReference type="PROSITE" id="PS50110"/>
    </source>
</evidence>
<accession>A0ABS9DDV3</accession>
<keyword evidence="4 6" id="KW-0597">Phosphoprotein</keyword>
<keyword evidence="1 4" id="KW-0145">Chemotaxis</keyword>
<evidence type="ECO:0000313" key="10">
    <source>
        <dbReference type="Proteomes" id="UP001521137"/>
    </source>
</evidence>
<dbReference type="InterPro" id="IPR035909">
    <property type="entry name" value="CheB_C"/>
</dbReference>
<feature type="active site" evidence="4 5">
    <location>
        <position position="189"/>
    </location>
</feature>